<dbReference type="EMBL" id="UINC01164528">
    <property type="protein sequence ID" value="SVD65427.1"/>
    <property type="molecule type" value="Genomic_DNA"/>
</dbReference>
<evidence type="ECO:0000313" key="1">
    <source>
        <dbReference type="EMBL" id="SVD65427.1"/>
    </source>
</evidence>
<proteinExistence type="predicted"/>
<gene>
    <name evidence="1" type="ORF">METZ01_LOCUS418281</name>
</gene>
<protein>
    <submittedName>
        <fullName evidence="1">Uncharacterized protein</fullName>
    </submittedName>
</protein>
<sequence length="24" mass="2665">MTPLLVKHVNANDNFAFEDYALAA</sequence>
<name>A0A382X2J1_9ZZZZ</name>
<organism evidence="1">
    <name type="scientific">marine metagenome</name>
    <dbReference type="NCBI Taxonomy" id="408172"/>
    <lineage>
        <taxon>unclassified sequences</taxon>
        <taxon>metagenomes</taxon>
        <taxon>ecological metagenomes</taxon>
    </lineage>
</organism>
<reference evidence="1" key="1">
    <citation type="submission" date="2018-05" db="EMBL/GenBank/DDBJ databases">
        <authorList>
            <person name="Lanie J.A."/>
            <person name="Ng W.-L."/>
            <person name="Kazmierczak K.M."/>
            <person name="Andrzejewski T.M."/>
            <person name="Davidsen T.M."/>
            <person name="Wayne K.J."/>
            <person name="Tettelin H."/>
            <person name="Glass J.I."/>
            <person name="Rusch D."/>
            <person name="Podicherti R."/>
            <person name="Tsui H.-C.T."/>
            <person name="Winkler M.E."/>
        </authorList>
    </citation>
    <scope>NUCLEOTIDE SEQUENCE</scope>
</reference>
<accession>A0A382X2J1</accession>
<dbReference type="AlphaFoldDB" id="A0A382X2J1"/>